<name>A0ABV2BT94_9GAMM</name>
<dbReference type="Pfam" id="PF13417">
    <property type="entry name" value="GST_N_3"/>
    <property type="match status" value="1"/>
</dbReference>
<dbReference type="Pfam" id="PF22041">
    <property type="entry name" value="GST_C_7"/>
    <property type="match status" value="1"/>
</dbReference>
<keyword evidence="3" id="KW-1185">Reference proteome</keyword>
<accession>A0ABV2BT94</accession>
<proteinExistence type="predicted"/>
<dbReference type="EMBL" id="JBEVCJ010000007">
    <property type="protein sequence ID" value="MET1255124.1"/>
    <property type="molecule type" value="Genomic_DNA"/>
</dbReference>
<dbReference type="InterPro" id="IPR036249">
    <property type="entry name" value="Thioredoxin-like_sf"/>
</dbReference>
<dbReference type="Gene3D" id="3.40.30.10">
    <property type="entry name" value="Glutaredoxin"/>
    <property type="match status" value="1"/>
</dbReference>
<sequence>MIKLYELSGKNSVIFSPYCWRVRLALLHKQLKFSSVETAFTDITKIHDGTFKTVPVLCDDKININDSFNIIEYLEAAYPAKPSLFKSNEGRALSMFIEAWASSLHPDIARMAIADIYSHLQDKDRTYFRETRESFFGKNLEIVQEESFELAKESFLVKLNLLEKHLIKTEFIGGECPLYPDFIVFGSLQWLLTTSLHFEVNNLPDNTKIWFSKICSTYSIKNKEFE</sequence>
<reference evidence="2 3" key="1">
    <citation type="submission" date="2024-06" db="EMBL/GenBank/DDBJ databases">
        <authorList>
            <person name="Li F."/>
        </authorList>
    </citation>
    <scope>NUCLEOTIDE SEQUENCE [LARGE SCALE GENOMIC DNA]</scope>
    <source>
        <strain evidence="2 3">GXAS 311</strain>
    </source>
</reference>
<dbReference type="SUPFAM" id="SSF47616">
    <property type="entry name" value="GST C-terminal domain-like"/>
    <property type="match status" value="1"/>
</dbReference>
<comment type="caution">
    <text evidence="2">The sequence shown here is derived from an EMBL/GenBank/DDBJ whole genome shotgun (WGS) entry which is preliminary data.</text>
</comment>
<dbReference type="InterPro" id="IPR036282">
    <property type="entry name" value="Glutathione-S-Trfase_C_sf"/>
</dbReference>
<dbReference type="PANTHER" id="PTHR42673">
    <property type="entry name" value="MALEYLACETOACETATE ISOMERASE"/>
    <property type="match status" value="1"/>
</dbReference>
<gene>
    <name evidence="2" type="ORF">ABVT43_08305</name>
</gene>
<dbReference type="InterPro" id="IPR054416">
    <property type="entry name" value="GST_UstS-like_C"/>
</dbReference>
<dbReference type="Proteomes" id="UP001548189">
    <property type="component" value="Unassembled WGS sequence"/>
</dbReference>
<evidence type="ECO:0000313" key="3">
    <source>
        <dbReference type="Proteomes" id="UP001548189"/>
    </source>
</evidence>
<dbReference type="SUPFAM" id="SSF52833">
    <property type="entry name" value="Thioredoxin-like"/>
    <property type="match status" value="1"/>
</dbReference>
<protein>
    <submittedName>
        <fullName evidence="2">Glutathione S-transferase N-terminal domain-containing protein</fullName>
    </submittedName>
</protein>
<dbReference type="PANTHER" id="PTHR42673:SF4">
    <property type="entry name" value="MALEYLACETOACETATE ISOMERASE"/>
    <property type="match status" value="1"/>
</dbReference>
<organism evidence="2 3">
    <name type="scientific">Aliikangiella maris</name>
    <dbReference type="NCBI Taxonomy" id="3162458"/>
    <lineage>
        <taxon>Bacteria</taxon>
        <taxon>Pseudomonadati</taxon>
        <taxon>Pseudomonadota</taxon>
        <taxon>Gammaproteobacteria</taxon>
        <taxon>Oceanospirillales</taxon>
        <taxon>Pleioneaceae</taxon>
        <taxon>Aliikangiella</taxon>
    </lineage>
</organism>
<dbReference type="InterPro" id="IPR004045">
    <property type="entry name" value="Glutathione_S-Trfase_N"/>
</dbReference>
<dbReference type="PROSITE" id="PS50404">
    <property type="entry name" value="GST_NTER"/>
    <property type="match status" value="1"/>
</dbReference>
<evidence type="ECO:0000259" key="1">
    <source>
        <dbReference type="PROSITE" id="PS50404"/>
    </source>
</evidence>
<dbReference type="RefSeq" id="WP_353895710.1">
    <property type="nucleotide sequence ID" value="NZ_JBEVCJ010000007.1"/>
</dbReference>
<dbReference type="Gene3D" id="1.20.1050.10">
    <property type="match status" value="1"/>
</dbReference>
<feature type="domain" description="GST N-terminal" evidence="1">
    <location>
        <begin position="6"/>
        <end position="82"/>
    </location>
</feature>
<evidence type="ECO:0000313" key="2">
    <source>
        <dbReference type="EMBL" id="MET1255124.1"/>
    </source>
</evidence>